<feature type="domain" description="DUF2428" evidence="3">
    <location>
        <begin position="893"/>
        <end position="1131"/>
    </location>
</feature>
<name>A0ABR4NFC8_9FUNG</name>
<evidence type="ECO:0000259" key="4">
    <source>
        <dbReference type="Pfam" id="PF25150"/>
    </source>
</evidence>
<dbReference type="PANTHER" id="PTHR14387:SF0">
    <property type="entry name" value="DUF2428 DOMAIN-CONTAINING PROTEIN"/>
    <property type="match status" value="1"/>
</dbReference>
<feature type="domain" description="tRNA (32-2'-O)-methyltransferase regulator THADA-like C-terminal TPR repeats region" evidence="5">
    <location>
        <begin position="1134"/>
        <end position="1268"/>
    </location>
</feature>
<keyword evidence="2" id="KW-0819">tRNA processing</keyword>
<evidence type="ECO:0000259" key="5">
    <source>
        <dbReference type="Pfam" id="PF25151"/>
    </source>
</evidence>
<dbReference type="SUPFAM" id="SSF48371">
    <property type="entry name" value="ARM repeat"/>
    <property type="match status" value="2"/>
</dbReference>
<dbReference type="InterPro" id="IPR019442">
    <property type="entry name" value="THADA/TRM732_DUF2428"/>
</dbReference>
<evidence type="ECO:0000259" key="3">
    <source>
        <dbReference type="Pfam" id="PF10350"/>
    </source>
</evidence>
<accession>A0ABR4NFC8</accession>
<dbReference type="InterPro" id="IPR056843">
    <property type="entry name" value="THADA-like_TPR"/>
</dbReference>
<evidence type="ECO:0000256" key="1">
    <source>
        <dbReference type="ARBA" id="ARBA00010409"/>
    </source>
</evidence>
<comment type="caution">
    <text evidence="6">The sequence shown here is derived from an EMBL/GenBank/DDBJ whole genome shotgun (WGS) entry which is preliminary data.</text>
</comment>
<dbReference type="InterPro" id="IPR016024">
    <property type="entry name" value="ARM-type_fold"/>
</dbReference>
<proteinExistence type="inferred from homology"/>
<comment type="similarity">
    <text evidence="1">Belongs to the THADA family.</text>
</comment>
<dbReference type="InterPro" id="IPR056842">
    <property type="entry name" value="THADA-like_TPR_C"/>
</dbReference>
<evidence type="ECO:0000313" key="7">
    <source>
        <dbReference type="Proteomes" id="UP001527925"/>
    </source>
</evidence>
<dbReference type="Proteomes" id="UP001527925">
    <property type="component" value="Unassembled WGS sequence"/>
</dbReference>
<dbReference type="Pfam" id="PF25150">
    <property type="entry name" value="TPR_Trm732"/>
    <property type="match status" value="1"/>
</dbReference>
<evidence type="ECO:0000256" key="2">
    <source>
        <dbReference type="ARBA" id="ARBA00022694"/>
    </source>
</evidence>
<dbReference type="Pfam" id="PF10350">
    <property type="entry name" value="DUF2428"/>
    <property type="match status" value="1"/>
</dbReference>
<dbReference type="Pfam" id="PF25151">
    <property type="entry name" value="TPR_Trm732_C"/>
    <property type="match status" value="1"/>
</dbReference>
<dbReference type="PANTHER" id="PTHR14387">
    <property type="entry name" value="THADA/DEATH RECEPTOR INTERACTING PROTEIN"/>
    <property type="match status" value="1"/>
</dbReference>
<evidence type="ECO:0000313" key="6">
    <source>
        <dbReference type="EMBL" id="KAL2918215.1"/>
    </source>
</evidence>
<feature type="domain" description="tRNA (32-2'-O)-methyltransferase regulator THADA-like TPR repeats region" evidence="4">
    <location>
        <begin position="483"/>
        <end position="723"/>
    </location>
</feature>
<gene>
    <name evidence="6" type="ORF">HK105_202142</name>
</gene>
<protein>
    <submittedName>
        <fullName evidence="6">Uncharacterized protein</fullName>
    </submittedName>
</protein>
<sequence>MRELLAEAAEPGIPPSRQIHLLREAGNTFKKRTNVELVGDDLSAVLDVVRSLFRLPGGTERSVRSAMLALVQSACAAAGADARGSLDSCLASEWSAFLALAADARLADAELAAAAAGGSLAEVSVSQLTGLVIALLESPGLGQSLVASRVAETLAALARSLGRTRDAIHVAARAQYNPDDSVIVASHHLLQACIAVVSKLPAASTASDADVLDSIADLAVELANEAFLTYENRILAGLLIATLVSQRTPSETRTWIWRMIAASRGDEAALTVASSTDAVLVILNGFLHVVDPAVLVAASAESSAPLIVRLYATISATIKSSDEPRVHTLAFGTLARLFDALKSLAKKNALSPAAPACRDIIVMAFQTVLDRWEDPLIIIQNKLRDLFVSLIGLISPGKRISPEFAPELDRMIAQLLSMEWHKKAKYDLLAIVMHEAPARNAKIMSTDILEQSFLSLSNYILSTSVIHFINSAVSFLIKMQSMTWVAPLIRAMVVPDPTIRKMISEKILPKLAKSHPESMRMVVDALQSERLAHEPFILYAQVAAWKVVCGTGASASLLGADNRVRLALSRSISHPDTQLRFEAFELLVSGPRPSQELDSETLDSVKAFLQANLCVQSSDSRQRLLGQLQRLLERVKRALYANVRTLASLASKPNPDDATHALVEQTLLSQHQKQAFIAWLQDFATASLFPGASFQRATTGLAVLKLMSQVEQTPVDDSASVAMTKQVSDMLHPALSDDKARTLFARMAFDTYDATRIDIISSFTSSSEPLGNLDSDAFAAQLFTKAMDLLKSVRAADTERGVYLIIFLFHIYVIKHGRHLAIPGSVPTSTQMEPAVALVLDLCDTLERHLVMAEQNMALASEKHPLNGLTLTLGHILKHSDLGGQTSAAWKQAVNRTVDLCFRACQCTLPVCSDASPEGSIPAAFDGDDMAGGDAAGDIDFDRGGKTAADTSAQLILRHCFRTLKEASFVLDTIVGAIVLPQTVDDTIRHRGAFSAAHASFTSIARRLLIGSSQDLAKLPRQWLEEFLGQVTSVQVSVTRRSAGLPFAVLSLLSPAGPSQDLFLEITIPRLCEIASQPISSDRSQQIDAAQVHAFNILRVVIHDSELTQKVRKHLGTCFVLCIRQFSSPLFPLRNCAAMMFSSLIGKCFGVQKTKDGGDAINSSSSREFFSKFPNVYPVLLEEFTTAVAELEKDSVHPLLHPILTVLARIKPSPTADANDVFSMVPFVDLVRRCASARLWKVREMAARVVASLVDARELLGLVSRDAARIHELEHVLPVVMQAVRSWDVARLVSTGQALTASVAMEITSGVVFACHCAGIAIDGEAHRDGGLASVIAGSHRMLTGVRGPQQSFVGPAALVMVGVQPLDTFHLDTLRALVRSPTPEVQHNSLLAFEHLLLHRGLEPTREICVMLVNIISARSTHHTALAVAARIVVHLAASRRWTASGELWHHQQMFAAAFGRPAVHMVLQGLLGLMVVNVATAIGTDSRRATDMTISLVEAAETTTDPEKPHKIPLSLLSALDLVDWRRLFSTVDAAVAVRLLFFLDSCLCSEWTEMRTAAARHVSAIANKGVPLAPLPARWLLRREIVARCTTHEAWRRTLAFFAGPLMSRDVASAIAVQEATSVVLFDKENANALFEEFSECVFGGESLIYAAGITAGAASKMPGDLASSLRTQLAAFVSRGNEALQRREADGLFWDTSDPVVFAAAARLIVCATVANELASAAPRKNENIVVPEGLLRQVHPLLRWLSERGSGCDGWRMFRSIVLGE</sequence>
<dbReference type="EMBL" id="JADGIZ020000007">
    <property type="protein sequence ID" value="KAL2918215.1"/>
    <property type="molecule type" value="Genomic_DNA"/>
</dbReference>
<keyword evidence="7" id="KW-1185">Reference proteome</keyword>
<organism evidence="6 7">
    <name type="scientific">Polyrhizophydium stewartii</name>
    <dbReference type="NCBI Taxonomy" id="2732419"/>
    <lineage>
        <taxon>Eukaryota</taxon>
        <taxon>Fungi</taxon>
        <taxon>Fungi incertae sedis</taxon>
        <taxon>Chytridiomycota</taxon>
        <taxon>Chytridiomycota incertae sedis</taxon>
        <taxon>Chytridiomycetes</taxon>
        <taxon>Rhizophydiales</taxon>
        <taxon>Rhizophydiales incertae sedis</taxon>
        <taxon>Polyrhizophydium</taxon>
    </lineage>
</organism>
<dbReference type="InterPro" id="IPR051954">
    <property type="entry name" value="tRNA_methyltransferase_THADA"/>
</dbReference>
<reference evidence="6 7" key="1">
    <citation type="submission" date="2023-09" db="EMBL/GenBank/DDBJ databases">
        <title>Pangenome analysis of Batrachochytrium dendrobatidis and related Chytrids.</title>
        <authorList>
            <person name="Yacoub M.N."/>
            <person name="Stajich J.E."/>
            <person name="James T.Y."/>
        </authorList>
    </citation>
    <scope>NUCLEOTIDE SEQUENCE [LARGE SCALE GENOMIC DNA]</scope>
    <source>
        <strain evidence="6 7">JEL0888</strain>
    </source>
</reference>